<dbReference type="SUPFAM" id="SSF88874">
    <property type="entry name" value="Receptor-binding domain of short tail fibre protein gp12"/>
    <property type="match status" value="1"/>
</dbReference>
<feature type="region of interest" description="Disordered" evidence="1">
    <location>
        <begin position="118"/>
        <end position="149"/>
    </location>
</feature>
<feature type="compositionally biased region" description="Polar residues" evidence="1">
    <location>
        <begin position="132"/>
        <end position="141"/>
    </location>
</feature>
<protein>
    <submittedName>
        <fullName evidence="3">Phage tail collar domain protein</fullName>
    </submittedName>
</protein>
<reference evidence="3 4" key="1">
    <citation type="journal article" date="2019" name="ISME J.">
        <title>Deianiraea, an extracellular bacterium associated with the ciliate Paramecium, suggests an alternative scenario for the evolution of Rickettsiales.</title>
        <authorList>
            <person name="Castelli M."/>
            <person name="Sabaneyeva E."/>
            <person name="Lanzoni O."/>
            <person name="Lebedeva N."/>
            <person name="Floriano A.M."/>
            <person name="Gaiarsa S."/>
            <person name="Benken K."/>
            <person name="Modeo L."/>
            <person name="Bandi C."/>
            <person name="Potekhin A."/>
            <person name="Sassera D."/>
            <person name="Petroni G."/>
        </authorList>
    </citation>
    <scope>NUCLEOTIDE SEQUENCE [LARGE SCALE GENOMIC DNA]</scope>
    <source>
        <strain evidence="3">CyL4-1</strain>
    </source>
</reference>
<dbReference type="InterPro" id="IPR011083">
    <property type="entry name" value="Phage_tail_collar_dom"/>
</dbReference>
<dbReference type="Pfam" id="PF07484">
    <property type="entry name" value="Collar"/>
    <property type="match status" value="1"/>
</dbReference>
<feature type="compositionally biased region" description="Low complexity" evidence="1">
    <location>
        <begin position="118"/>
        <end position="131"/>
    </location>
</feature>
<dbReference type="AlphaFoldDB" id="A0A5B8XJ48"/>
<feature type="domain" description="Phage tail collar" evidence="2">
    <location>
        <begin position="447"/>
        <end position="491"/>
    </location>
</feature>
<dbReference type="EMBL" id="CP029077">
    <property type="protein sequence ID" value="QED23637.1"/>
    <property type="molecule type" value="Genomic_DNA"/>
</dbReference>
<evidence type="ECO:0000313" key="3">
    <source>
        <dbReference type="EMBL" id="QED23637.1"/>
    </source>
</evidence>
<keyword evidence="4" id="KW-1185">Reference proteome</keyword>
<dbReference type="InterPro" id="IPR021251">
    <property type="entry name" value="DUF2793"/>
</dbReference>
<proteinExistence type="predicted"/>
<feature type="compositionally biased region" description="Low complexity" evidence="1">
    <location>
        <begin position="294"/>
        <end position="307"/>
    </location>
</feature>
<dbReference type="InterPro" id="IPR037053">
    <property type="entry name" value="Phage_tail_collar_dom_sf"/>
</dbReference>
<dbReference type="Proteomes" id="UP000321934">
    <property type="component" value="Chromosome"/>
</dbReference>
<organism evidence="3 4">
    <name type="scientific">Candidatus Deianiraea vastatrix</name>
    <dbReference type="NCBI Taxonomy" id="2163644"/>
    <lineage>
        <taxon>Bacteria</taxon>
        <taxon>Pseudomonadati</taxon>
        <taxon>Pseudomonadota</taxon>
        <taxon>Alphaproteobacteria</taxon>
        <taxon>Rickettsiales</taxon>
        <taxon>Candidatus Deianiraeaceae</taxon>
        <taxon>Candidatus Deianiraea</taxon>
    </lineage>
</organism>
<feature type="region of interest" description="Disordered" evidence="1">
    <location>
        <begin position="294"/>
        <end position="334"/>
    </location>
</feature>
<dbReference type="RefSeq" id="WP_146820901.1">
    <property type="nucleotide sequence ID" value="NZ_CP029077.1"/>
</dbReference>
<evidence type="ECO:0000259" key="2">
    <source>
        <dbReference type="Pfam" id="PF07484"/>
    </source>
</evidence>
<name>A0A5B8XJ48_9RICK</name>
<evidence type="ECO:0000313" key="4">
    <source>
        <dbReference type="Proteomes" id="UP000321934"/>
    </source>
</evidence>
<gene>
    <name evidence="3" type="ORF">Deia_00850</name>
</gene>
<feature type="compositionally biased region" description="Polar residues" evidence="1">
    <location>
        <begin position="308"/>
        <end position="317"/>
    </location>
</feature>
<dbReference type="OrthoDB" id="9810174at2"/>
<dbReference type="Gene3D" id="3.90.1340.10">
    <property type="entry name" value="Phage tail collar domain"/>
    <property type="match status" value="1"/>
</dbReference>
<accession>A0A5B8XJ48</accession>
<dbReference type="Pfam" id="PF10983">
    <property type="entry name" value="DUF2793"/>
    <property type="match status" value="1"/>
</dbReference>
<sequence length="580" mass="62117">MKTKNMNLSQIAQNQSAKETIINENNIIIDSLAVCKVAKIITTLPTETLDNGTAFIVSNTPDNALSSKANNICIYHVNFGFKFIAPQENMTFFVVSELAHYVYTNNTWKIVSNASQNNTNNQSGSSSQIQSDWNQTTSTSPDFIKNKPTIPSKLSNLQNDIFSNVDNTSDANKPVSTATQIELDKKANSSDVLYKTNNLLELSDKDTALANLGAMKKSSNLQDLPDKSIARNNLNVYSKTEIETALNSKANSSDVLYKTNNLLELSDKDAAKTNLGLAKVATTGSYNDLTDKPTITSSGTTTSQIQSDWNQTTSTSPDFIKNKPSIPSPQVNSDWNSTSGISQILNKPTLSTVATTGSYNDLTNKPSIPQIPTNISAFTNDKNYQMLSDVQTLIASILADTLSTSTSKTWSIDKIKSYISSNSSSSSSASSFIVGDYKNSAQTANHNSWLLCNGQAVSRTTYSELFALLGTNFGAGDGTLTFNLPDFRGRTFAAIGQGSGLTNRTLGQKVGAETHTLTVNEMPSHSHSNGAFSTGYAVAAGGNYGGYPQVTNTGSAGGGQSHNNMQPTLFAGNVFVFAGV</sequence>
<evidence type="ECO:0000256" key="1">
    <source>
        <dbReference type="SAM" id="MobiDB-lite"/>
    </source>
</evidence>